<gene>
    <name evidence="2" type="ORF">BMR1_03g02840</name>
</gene>
<proteinExistence type="predicted"/>
<reference evidence="2 3" key="3">
    <citation type="journal article" date="2016" name="Sci. Rep.">
        <title>Genome-wide diversity and gene expression profiling of Babesia microti isolates identify polymorphic genes that mediate host-pathogen interactions.</title>
        <authorList>
            <person name="Silva J.C."/>
            <person name="Cornillot E."/>
            <person name="McCracken C."/>
            <person name="Usmani-Brown S."/>
            <person name="Dwivedi A."/>
            <person name="Ifeonu O.O."/>
            <person name="Crabtree J."/>
            <person name="Gotia H.T."/>
            <person name="Virji A.Z."/>
            <person name="Reynes C."/>
            <person name="Colinge J."/>
            <person name="Kumar V."/>
            <person name="Lawres L."/>
            <person name="Pazzi J.E."/>
            <person name="Pablo J.V."/>
            <person name="Hung C."/>
            <person name="Brancato J."/>
            <person name="Kumari P."/>
            <person name="Orvis J."/>
            <person name="Tretina K."/>
            <person name="Chibucos M."/>
            <person name="Ott S."/>
            <person name="Sadzewicz L."/>
            <person name="Sengamalay N."/>
            <person name="Shetty A.C."/>
            <person name="Su Q."/>
            <person name="Tallon L."/>
            <person name="Fraser C.M."/>
            <person name="Frutos R."/>
            <person name="Molina D.M."/>
            <person name="Krause P.J."/>
            <person name="Ben Mamoun C."/>
        </authorList>
    </citation>
    <scope>NUCLEOTIDE SEQUENCE [LARGE SCALE GENOMIC DNA]</scope>
    <source>
        <strain evidence="2 3">RI</strain>
    </source>
</reference>
<reference evidence="2 3" key="1">
    <citation type="journal article" date="2012" name="Nucleic Acids Res.">
        <title>Sequencing of the smallest Apicomplexan genome from the human pathogen Babesia microti.</title>
        <authorList>
            <person name="Cornillot E."/>
            <person name="Hadj-Kaddour K."/>
            <person name="Dassouli A."/>
            <person name="Noel B."/>
            <person name="Ranwez V."/>
            <person name="Vacherie B."/>
            <person name="Augagneur Y."/>
            <person name="Bres V."/>
            <person name="Duclos A."/>
            <person name="Randazzo S."/>
            <person name="Carcy B."/>
            <person name="Debierre-Grockiego F."/>
            <person name="Delbecq S."/>
            <person name="Moubri-Menage K."/>
            <person name="Shams-Eldin H."/>
            <person name="Usmani-Brown S."/>
            <person name="Bringaud F."/>
            <person name="Wincker P."/>
            <person name="Vivares C.P."/>
            <person name="Schwarz R.T."/>
            <person name="Schetters T.P."/>
            <person name="Krause P.J."/>
            <person name="Gorenflot A."/>
            <person name="Berry V."/>
            <person name="Barbe V."/>
            <person name="Ben Mamoun C."/>
        </authorList>
    </citation>
    <scope>NUCLEOTIDE SEQUENCE [LARGE SCALE GENOMIC DNA]</scope>
    <source>
        <strain evidence="2 3">RI</strain>
    </source>
</reference>
<feature type="signal peptide" evidence="1">
    <location>
        <begin position="1"/>
        <end position="28"/>
    </location>
</feature>
<dbReference type="GeneID" id="24425210"/>
<sequence>MKRTKLSLLLHLIAQSLITHTLSTLVDAATVTPNGSANVGGAELTRHAGMLDLFDWLDPTYHSFTEYFAKKRKLTSMPYTFVDAPTLTATPLLNDQQLLPGMNPNQGQVTKACVNPSMIQMANHPNCAAIIKHFQDSLMKLKNEYKGKSDLAGSEFQESKHTPIGVSSHFEVNNEFDNKLHDNNSISAPTEIAAENSDAEFHGASEILNVPLAVSHSFYKVSITLTGLEAIRKGMFDINKKGENTISEQRLDSVNKRKISLEYALSSSRNPGDPEVNIRAKKLEREAELATYKALAGVDSFNKCKTAFSALLPLLQQQISNIEYQYNSCIGSFGQMQNFSQDNASKPLTQFSFDASMSQGLNAMDSDLNMIQNAISDITHDSIKSNHHAHTGKKKCCKKRHKGGRMCNRGNRRVRGINGINYSNLSFLPLVASFLFI</sequence>
<dbReference type="EMBL" id="LN871598">
    <property type="protein sequence ID" value="CTQ41168.1"/>
    <property type="molecule type" value="Genomic_DNA"/>
</dbReference>
<evidence type="ECO:0000256" key="1">
    <source>
        <dbReference type="SAM" id="SignalP"/>
    </source>
</evidence>
<dbReference type="RefSeq" id="XP_012649179.1">
    <property type="nucleotide sequence ID" value="XM_012793725.1"/>
</dbReference>
<keyword evidence="3" id="KW-1185">Reference proteome</keyword>
<evidence type="ECO:0000313" key="3">
    <source>
        <dbReference type="Proteomes" id="UP000002899"/>
    </source>
</evidence>
<accession>A0A0K3AR98</accession>
<reference evidence="2 3" key="2">
    <citation type="journal article" date="2013" name="PLoS ONE">
        <title>Whole genome mapping and re-organization of the nuclear and mitochondrial genomes of Babesia microti isolates.</title>
        <authorList>
            <person name="Cornillot E."/>
            <person name="Dassouli A."/>
            <person name="Garg A."/>
            <person name="Pachikara N."/>
            <person name="Randazzo S."/>
            <person name="Depoix D."/>
            <person name="Carcy B."/>
            <person name="Delbecq S."/>
            <person name="Frutos R."/>
            <person name="Silva J.C."/>
            <person name="Sutton R."/>
            <person name="Krause P.J."/>
            <person name="Mamoun C.B."/>
        </authorList>
    </citation>
    <scope>NUCLEOTIDE SEQUENCE [LARGE SCALE GENOMIC DNA]</scope>
    <source>
        <strain evidence="2 3">RI</strain>
    </source>
</reference>
<dbReference type="KEGG" id="bmic:BMR1_03g02840"/>
<name>A0A0K3AR98_BABMR</name>
<feature type="chain" id="PRO_5005494026" evidence="1">
    <location>
        <begin position="29"/>
        <end position="437"/>
    </location>
</feature>
<dbReference type="Proteomes" id="UP000002899">
    <property type="component" value="Chromosome III"/>
</dbReference>
<keyword evidence="1" id="KW-0732">Signal</keyword>
<dbReference type="AlphaFoldDB" id="A0A0K3AR98"/>
<evidence type="ECO:0000313" key="2">
    <source>
        <dbReference type="EMBL" id="CTQ41168.1"/>
    </source>
</evidence>
<protein>
    <submittedName>
        <fullName evidence="2">BmGPI16, Chemotaxis domain</fullName>
    </submittedName>
</protein>
<dbReference type="VEuPathDB" id="PiroplasmaDB:BMR1_03g02840"/>
<organism evidence="2 3">
    <name type="scientific">Babesia microti (strain RI)</name>
    <dbReference type="NCBI Taxonomy" id="1133968"/>
    <lineage>
        <taxon>Eukaryota</taxon>
        <taxon>Sar</taxon>
        <taxon>Alveolata</taxon>
        <taxon>Apicomplexa</taxon>
        <taxon>Aconoidasida</taxon>
        <taxon>Piroplasmida</taxon>
        <taxon>Babesiidae</taxon>
        <taxon>Babesia</taxon>
    </lineage>
</organism>